<keyword evidence="8" id="KW-1185">Reference proteome</keyword>
<dbReference type="STRING" id="1511.CLOST_1487"/>
<dbReference type="GO" id="GO:0000967">
    <property type="term" value="P:rRNA 5'-end processing"/>
    <property type="evidence" value="ECO:0007669"/>
    <property type="project" value="UniProtKB-UniRule"/>
</dbReference>
<dbReference type="InterPro" id="IPR037027">
    <property type="entry name" value="YqgF/RNaseH-like_dom_sf"/>
</dbReference>
<dbReference type="HOGENOM" id="CLU_098240_2_0_9"/>
<keyword evidence="4 5" id="KW-0378">Hydrolase</keyword>
<dbReference type="CDD" id="cd16964">
    <property type="entry name" value="YqgF"/>
    <property type="match status" value="1"/>
</dbReference>
<evidence type="ECO:0000313" key="7">
    <source>
        <dbReference type="EMBL" id="CBH21607.1"/>
    </source>
</evidence>
<evidence type="ECO:0000256" key="2">
    <source>
        <dbReference type="ARBA" id="ARBA00022517"/>
    </source>
</evidence>
<dbReference type="GO" id="GO:0005829">
    <property type="term" value="C:cytosol"/>
    <property type="evidence" value="ECO:0007669"/>
    <property type="project" value="TreeGrafter"/>
</dbReference>
<protein>
    <recommendedName>
        <fullName evidence="5">Putative pre-16S rRNA nuclease</fullName>
        <ecNumber evidence="5">3.1.-.-</ecNumber>
    </recommendedName>
</protein>
<keyword evidence="3 5" id="KW-0540">Nuclease</keyword>
<dbReference type="GO" id="GO:0004518">
    <property type="term" value="F:nuclease activity"/>
    <property type="evidence" value="ECO:0007669"/>
    <property type="project" value="UniProtKB-KW"/>
</dbReference>
<evidence type="ECO:0000313" key="8">
    <source>
        <dbReference type="Proteomes" id="UP000007041"/>
    </source>
</evidence>
<comment type="subcellular location">
    <subcellularLocation>
        <location evidence="5">Cytoplasm</location>
    </subcellularLocation>
</comment>
<dbReference type="AlphaFoldDB" id="E3PRV3"/>
<dbReference type="Proteomes" id="UP000007041">
    <property type="component" value="Chromosome"/>
</dbReference>
<name>E3PRV3_ACESD</name>
<keyword evidence="2 5" id="KW-0690">Ribosome biogenesis</keyword>
<dbReference type="PANTHER" id="PTHR33317:SF4">
    <property type="entry name" value="POLYNUCLEOTIDYL TRANSFERASE, RIBONUCLEASE H-LIKE SUPERFAMILY PROTEIN"/>
    <property type="match status" value="1"/>
</dbReference>
<dbReference type="Pfam" id="PF03652">
    <property type="entry name" value="RuvX"/>
    <property type="match status" value="1"/>
</dbReference>
<evidence type="ECO:0000259" key="6">
    <source>
        <dbReference type="SMART" id="SM00732"/>
    </source>
</evidence>
<dbReference type="GO" id="GO:0016788">
    <property type="term" value="F:hydrolase activity, acting on ester bonds"/>
    <property type="evidence" value="ECO:0007669"/>
    <property type="project" value="UniProtKB-UniRule"/>
</dbReference>
<evidence type="ECO:0000256" key="4">
    <source>
        <dbReference type="ARBA" id="ARBA00022801"/>
    </source>
</evidence>
<gene>
    <name evidence="7" type="primary">yrrK</name>
    <name evidence="7" type="ordered locus">CLOST_1487</name>
</gene>
<evidence type="ECO:0000256" key="5">
    <source>
        <dbReference type="HAMAP-Rule" id="MF_00651"/>
    </source>
</evidence>
<evidence type="ECO:0000256" key="1">
    <source>
        <dbReference type="ARBA" id="ARBA00022490"/>
    </source>
</evidence>
<comment type="similarity">
    <text evidence="5">Belongs to the YqgF HJR family.</text>
</comment>
<dbReference type="KEGG" id="cst:CLOST_1487"/>
<dbReference type="InterPro" id="IPR006641">
    <property type="entry name" value="YqgF/RNaseH-like_dom"/>
</dbReference>
<dbReference type="EMBL" id="FP565809">
    <property type="protein sequence ID" value="CBH21607.1"/>
    <property type="molecule type" value="Genomic_DNA"/>
</dbReference>
<comment type="function">
    <text evidence="5">Could be a nuclease involved in processing of the 5'-end of pre-16S rRNA.</text>
</comment>
<dbReference type="HAMAP" id="MF_00651">
    <property type="entry name" value="Nuclease_YqgF"/>
    <property type="match status" value="1"/>
</dbReference>
<accession>E3PRV3</accession>
<dbReference type="InterPro" id="IPR012337">
    <property type="entry name" value="RNaseH-like_sf"/>
</dbReference>
<dbReference type="NCBIfam" id="TIGR00250">
    <property type="entry name" value="RNAse_H_YqgF"/>
    <property type="match status" value="1"/>
</dbReference>
<dbReference type="Gene3D" id="3.30.420.140">
    <property type="entry name" value="YqgF/RNase H-like domain"/>
    <property type="match status" value="1"/>
</dbReference>
<dbReference type="EC" id="3.1.-.-" evidence="5"/>
<organism evidence="7 8">
    <name type="scientific">Acetoanaerobium sticklandii (strain ATCC 12662 / DSM 519 / JCM 1433 / CCUG 9281 / NCIMB 10654 / HF)</name>
    <name type="common">Clostridium sticklandii</name>
    <dbReference type="NCBI Taxonomy" id="499177"/>
    <lineage>
        <taxon>Bacteria</taxon>
        <taxon>Bacillati</taxon>
        <taxon>Bacillota</taxon>
        <taxon>Clostridia</taxon>
        <taxon>Peptostreptococcales</taxon>
        <taxon>Filifactoraceae</taxon>
        <taxon>Acetoanaerobium</taxon>
    </lineage>
</organism>
<sequence length="139" mass="15628">MRRILGLDIGDKRIGIAVSDLLGMMAQPLYTLTRKSTKEAINEIAEIIQKEDIKQVVVGLPKNMDSSEGIQAKRTRDFSQLLLEKTNSNIEIIYCDERLTSKMARQSLSHMKLAKAKEKKLIDTAAAVHILQGYLDSKK</sequence>
<keyword evidence="1 5" id="KW-0963">Cytoplasm</keyword>
<reference evidence="8" key="1">
    <citation type="journal article" date="2010" name="BMC Genomics">
        <title>Clostridium sticklandii, a specialist in amino acid degradation:revisiting its metabolism through its genome sequence.</title>
        <authorList>
            <person name="Fonknechten N."/>
            <person name="Chaussonnerie S."/>
            <person name="Tricot S."/>
            <person name="Lajus A."/>
            <person name="Andreesen J.R."/>
            <person name="Perchat N."/>
            <person name="Pelletier E."/>
            <person name="Gouyvenoux M."/>
            <person name="Barbe V."/>
            <person name="Salanoubat M."/>
            <person name="Le Paslier D."/>
            <person name="Weissenbach J."/>
            <person name="Cohen G.N."/>
            <person name="Kreimeyer A."/>
        </authorList>
    </citation>
    <scope>NUCLEOTIDE SEQUENCE [LARGE SCALE GENOMIC DNA]</scope>
    <source>
        <strain evidence="8">ATCC 12662 / DSM 519 / JCM 1433 / CCUG 9281 / NCIMB 10654 / HF</strain>
    </source>
</reference>
<dbReference type="eggNOG" id="COG0816">
    <property type="taxonomic scope" value="Bacteria"/>
</dbReference>
<dbReference type="PANTHER" id="PTHR33317">
    <property type="entry name" value="POLYNUCLEOTIDYL TRANSFERASE, RIBONUCLEASE H-LIKE SUPERFAMILY PROTEIN"/>
    <property type="match status" value="1"/>
</dbReference>
<feature type="domain" description="YqgF/RNase H-like" evidence="6">
    <location>
        <begin position="2"/>
        <end position="104"/>
    </location>
</feature>
<dbReference type="SUPFAM" id="SSF53098">
    <property type="entry name" value="Ribonuclease H-like"/>
    <property type="match status" value="1"/>
</dbReference>
<proteinExistence type="inferred from homology"/>
<dbReference type="InterPro" id="IPR005227">
    <property type="entry name" value="YqgF"/>
</dbReference>
<dbReference type="SMART" id="SM00732">
    <property type="entry name" value="YqgFc"/>
    <property type="match status" value="1"/>
</dbReference>
<evidence type="ECO:0000256" key="3">
    <source>
        <dbReference type="ARBA" id="ARBA00022722"/>
    </source>
</evidence>